<reference evidence="1" key="1">
    <citation type="journal article" date="2014" name="Int. J. Syst. Evol. Microbiol.">
        <title>Complete genome sequence of Corynebacterium casei LMG S-19264T (=DSM 44701T), isolated from a smear-ripened cheese.</title>
        <authorList>
            <consortium name="US DOE Joint Genome Institute (JGI-PGF)"/>
            <person name="Walter F."/>
            <person name="Albersmeier A."/>
            <person name="Kalinowski J."/>
            <person name="Ruckert C."/>
        </authorList>
    </citation>
    <scope>NUCLEOTIDE SEQUENCE</scope>
    <source>
        <strain evidence="1">KCTC 22169</strain>
    </source>
</reference>
<dbReference type="RefSeq" id="WP_189609903.1">
    <property type="nucleotide sequence ID" value="NZ_BMXR01000007.1"/>
</dbReference>
<evidence type="ECO:0000313" key="2">
    <source>
        <dbReference type="Proteomes" id="UP000626148"/>
    </source>
</evidence>
<reference evidence="1" key="2">
    <citation type="submission" date="2020-09" db="EMBL/GenBank/DDBJ databases">
        <authorList>
            <person name="Sun Q."/>
            <person name="Kim S."/>
        </authorList>
    </citation>
    <scope>NUCLEOTIDE SEQUENCE</scope>
    <source>
        <strain evidence="1">KCTC 22169</strain>
    </source>
</reference>
<evidence type="ECO:0000313" key="1">
    <source>
        <dbReference type="EMBL" id="GGX59278.1"/>
    </source>
</evidence>
<keyword evidence="2" id="KW-1185">Reference proteome</keyword>
<name>A0A918KD74_9GAMM</name>
<dbReference type="EMBL" id="BMXR01000007">
    <property type="protein sequence ID" value="GGX59278.1"/>
    <property type="molecule type" value="Genomic_DNA"/>
</dbReference>
<dbReference type="Proteomes" id="UP000626148">
    <property type="component" value="Unassembled WGS sequence"/>
</dbReference>
<protein>
    <submittedName>
        <fullName evidence="1">CPXCG motif-containing cysteine-rich protein</fullName>
    </submittedName>
</protein>
<organism evidence="1 2">
    <name type="scientific">Saccharospirillum salsuginis</name>
    <dbReference type="NCBI Taxonomy" id="418750"/>
    <lineage>
        <taxon>Bacteria</taxon>
        <taxon>Pseudomonadati</taxon>
        <taxon>Pseudomonadota</taxon>
        <taxon>Gammaproteobacteria</taxon>
        <taxon>Oceanospirillales</taxon>
        <taxon>Saccharospirillaceae</taxon>
        <taxon>Saccharospirillum</taxon>
    </lineage>
</organism>
<dbReference type="AlphaFoldDB" id="A0A918KD74"/>
<gene>
    <name evidence="1" type="ORF">GCM10007392_28880</name>
</gene>
<proteinExistence type="predicted"/>
<sequence>MSQETLFTEITHEHCPYCGTPINLVIDPSDELDEYVEDCEACCQPMVVITQGDRILELRREND</sequence>
<comment type="caution">
    <text evidence="1">The sequence shown here is derived from an EMBL/GenBank/DDBJ whole genome shotgun (WGS) entry which is preliminary data.</text>
</comment>
<dbReference type="InterPro" id="IPR025990">
    <property type="entry name" value="zinc_ribbon_bacterial"/>
</dbReference>
<accession>A0A918KD74</accession>
<dbReference type="Pfam" id="PF14255">
    <property type="entry name" value="Zn_ribbon_21"/>
    <property type="match status" value="1"/>
</dbReference>